<dbReference type="AlphaFoldDB" id="A0A9D2G386"/>
<dbReference type="PIRSF" id="PIRSF008502">
    <property type="entry name" value="UCP008502"/>
    <property type="match status" value="1"/>
</dbReference>
<dbReference type="Proteomes" id="UP000824106">
    <property type="component" value="Unassembled WGS sequence"/>
</dbReference>
<dbReference type="Pfam" id="PF08002">
    <property type="entry name" value="DUF1697"/>
    <property type="match status" value="1"/>
</dbReference>
<comment type="caution">
    <text evidence="1">The sequence shown here is derived from an EMBL/GenBank/DDBJ whole genome shotgun (WGS) entry which is preliminary data.</text>
</comment>
<dbReference type="Gene3D" id="3.30.70.1260">
    <property type="entry name" value="bacterial protein sp0830 like"/>
    <property type="match status" value="1"/>
</dbReference>
<dbReference type="Gene3D" id="3.30.70.1280">
    <property type="entry name" value="SP0830-like domains"/>
    <property type="match status" value="1"/>
</dbReference>
<reference evidence="1" key="2">
    <citation type="submission" date="2021-04" db="EMBL/GenBank/DDBJ databases">
        <authorList>
            <person name="Gilroy R."/>
        </authorList>
    </citation>
    <scope>NUCLEOTIDE SEQUENCE</scope>
    <source>
        <strain evidence="1">CHK169-4300</strain>
    </source>
</reference>
<gene>
    <name evidence="1" type="ORF">H9808_06420</name>
</gene>
<protein>
    <submittedName>
        <fullName evidence="1">DUF1697 domain-containing protein</fullName>
    </submittedName>
</protein>
<dbReference type="PANTHER" id="PTHR36439:SF1">
    <property type="entry name" value="DUF1697 DOMAIN-CONTAINING PROTEIN"/>
    <property type="match status" value="1"/>
</dbReference>
<organism evidence="1 2">
    <name type="scientific">Candidatus Atopostipes pullistercoris</name>
    <dbReference type="NCBI Taxonomy" id="2838467"/>
    <lineage>
        <taxon>Bacteria</taxon>
        <taxon>Bacillati</taxon>
        <taxon>Bacillota</taxon>
        <taxon>Bacilli</taxon>
        <taxon>Lactobacillales</taxon>
        <taxon>Carnobacteriaceae</taxon>
        <taxon>Atopostipes</taxon>
    </lineage>
</organism>
<evidence type="ECO:0000313" key="1">
    <source>
        <dbReference type="EMBL" id="HIZ71382.1"/>
    </source>
</evidence>
<proteinExistence type="predicted"/>
<reference evidence="1" key="1">
    <citation type="journal article" date="2021" name="PeerJ">
        <title>Extensive microbial diversity within the chicken gut microbiome revealed by metagenomics and culture.</title>
        <authorList>
            <person name="Gilroy R."/>
            <person name="Ravi A."/>
            <person name="Getino M."/>
            <person name="Pursley I."/>
            <person name="Horton D.L."/>
            <person name="Alikhan N.F."/>
            <person name="Baker D."/>
            <person name="Gharbi K."/>
            <person name="Hall N."/>
            <person name="Watson M."/>
            <person name="Adriaenssens E.M."/>
            <person name="Foster-Nyarko E."/>
            <person name="Jarju S."/>
            <person name="Secka A."/>
            <person name="Antonio M."/>
            <person name="Oren A."/>
            <person name="Chaudhuri R.R."/>
            <person name="La Ragione R."/>
            <person name="Hildebrand F."/>
            <person name="Pallen M.J."/>
        </authorList>
    </citation>
    <scope>NUCLEOTIDE SEQUENCE</scope>
    <source>
        <strain evidence="1">CHK169-4300</strain>
    </source>
</reference>
<name>A0A9D2G386_9LACT</name>
<dbReference type="SUPFAM" id="SSF160379">
    <property type="entry name" value="SP0830-like"/>
    <property type="match status" value="1"/>
</dbReference>
<dbReference type="InterPro" id="IPR012545">
    <property type="entry name" value="DUF1697"/>
</dbReference>
<accession>A0A9D2G386</accession>
<dbReference type="EMBL" id="DXAZ01000102">
    <property type="protein sequence ID" value="HIZ71382.1"/>
    <property type="molecule type" value="Genomic_DNA"/>
</dbReference>
<sequence>MIYVALLRGINVGGKNKINMKELTKSFERVGMEKVITYINSGNIIFEHSNLNKEEIIAILEEVIYEDFSLEIKVLLRNINDCAAIIEALPTHWENDKEMKSDVMFLWDEIDDESVLDELVVKPDIETVLYVPGALLWSVARAHQPQSGLAKLASKKLYKKMTIRNVNSTRKIYSMMEEINKN</sequence>
<dbReference type="PANTHER" id="PTHR36439">
    <property type="entry name" value="BLL4334 PROTEIN"/>
    <property type="match status" value="1"/>
</dbReference>
<evidence type="ECO:0000313" key="2">
    <source>
        <dbReference type="Proteomes" id="UP000824106"/>
    </source>
</evidence>